<reference evidence="5 6" key="1">
    <citation type="submission" date="2020-03" db="EMBL/GenBank/DDBJ databases">
        <title>Sequencing the genomes of 1000 actinobacteria strains.</title>
        <authorList>
            <person name="Klenk H.-P."/>
        </authorList>
    </citation>
    <scope>NUCLEOTIDE SEQUENCE [LARGE SCALE GENOMIC DNA]</scope>
    <source>
        <strain evidence="5 6">DSM 45668</strain>
    </source>
</reference>
<name>A0ABX0T0G6_9PSEU</name>
<keyword evidence="3 5" id="KW-0378">Hydrolase</keyword>
<dbReference type="EMBL" id="JAANOU010000001">
    <property type="protein sequence ID" value="NIH81389.1"/>
    <property type="molecule type" value="Genomic_DNA"/>
</dbReference>
<keyword evidence="2 5" id="KW-0808">Transferase</keyword>
<dbReference type="Proteomes" id="UP000754495">
    <property type="component" value="Unassembled WGS sequence"/>
</dbReference>
<accession>A0ABX0T0G6</accession>
<dbReference type="Gene3D" id="1.10.246.130">
    <property type="match status" value="1"/>
</dbReference>
<evidence type="ECO:0000313" key="6">
    <source>
        <dbReference type="Proteomes" id="UP000754495"/>
    </source>
</evidence>
<dbReference type="EC" id="2.3.2.2" evidence="5"/>
<dbReference type="SUPFAM" id="SSF56235">
    <property type="entry name" value="N-terminal nucleophile aminohydrolases (Ntn hydrolases)"/>
    <property type="match status" value="1"/>
</dbReference>
<keyword evidence="4" id="KW-0865">Zymogen</keyword>
<gene>
    <name evidence="5" type="ORF">FHX46_003919</name>
</gene>
<keyword evidence="5" id="KW-0012">Acyltransferase</keyword>
<evidence type="ECO:0000256" key="4">
    <source>
        <dbReference type="ARBA" id="ARBA00023145"/>
    </source>
</evidence>
<dbReference type="Gene3D" id="3.60.20.40">
    <property type="match status" value="1"/>
</dbReference>
<evidence type="ECO:0000256" key="3">
    <source>
        <dbReference type="ARBA" id="ARBA00022801"/>
    </source>
</evidence>
<dbReference type="RefSeq" id="WP_167117061.1">
    <property type="nucleotide sequence ID" value="NZ_JAANOU010000001.1"/>
</dbReference>
<keyword evidence="6" id="KW-1185">Reference proteome</keyword>
<evidence type="ECO:0000256" key="1">
    <source>
        <dbReference type="ARBA" id="ARBA00009381"/>
    </source>
</evidence>
<dbReference type="PANTHER" id="PTHR43199:SF1">
    <property type="entry name" value="GLUTATHIONE HYDROLASE PROENZYME"/>
    <property type="match status" value="1"/>
</dbReference>
<dbReference type="InterPro" id="IPR051792">
    <property type="entry name" value="GGT_bact"/>
</dbReference>
<dbReference type="EC" id="3.4.19.13" evidence="5"/>
<organism evidence="5 6">
    <name type="scientific">Amycolatopsis viridis</name>
    <dbReference type="NCBI Taxonomy" id="185678"/>
    <lineage>
        <taxon>Bacteria</taxon>
        <taxon>Bacillati</taxon>
        <taxon>Actinomycetota</taxon>
        <taxon>Actinomycetes</taxon>
        <taxon>Pseudonocardiales</taxon>
        <taxon>Pseudonocardiaceae</taxon>
        <taxon>Amycolatopsis</taxon>
    </lineage>
</organism>
<dbReference type="GO" id="GO:0103068">
    <property type="term" value="F:leukotriene C4 gamma-glutamyl transferase activity"/>
    <property type="evidence" value="ECO:0007669"/>
    <property type="project" value="UniProtKB-EC"/>
</dbReference>
<dbReference type="PANTHER" id="PTHR43199">
    <property type="entry name" value="GLUTATHIONE HYDROLASE"/>
    <property type="match status" value="1"/>
</dbReference>
<protein>
    <submittedName>
        <fullName evidence="5">Gamma-glutamyltranspeptidase/glutathione hydrolase</fullName>
        <ecNumber evidence="5">2.3.2.2</ecNumber>
        <ecNumber evidence="5">3.4.19.13</ecNumber>
    </submittedName>
</protein>
<dbReference type="Pfam" id="PF01019">
    <property type="entry name" value="G_glu_transpept"/>
    <property type="match status" value="1"/>
</dbReference>
<evidence type="ECO:0000256" key="2">
    <source>
        <dbReference type="ARBA" id="ARBA00022679"/>
    </source>
</evidence>
<dbReference type="GO" id="GO:0036374">
    <property type="term" value="F:glutathione hydrolase activity"/>
    <property type="evidence" value="ECO:0007669"/>
    <property type="project" value="UniProtKB-EC"/>
</dbReference>
<comment type="caution">
    <text evidence="5">The sequence shown here is derived from an EMBL/GenBank/DDBJ whole genome shotgun (WGS) entry which is preliminary data.</text>
</comment>
<comment type="similarity">
    <text evidence="1">Belongs to the gamma-glutamyltransferase family.</text>
</comment>
<sequence length="531" mass="56956">MDAGVADELARSATYGRKEPVTSRRGMVVTSHPLAVRAGLDVLRDGGTAADAALAAAATQLVVEPHMTALTGGLEMLYWDAGTGAASYLNGNVAAPLAPLPGFTGADLTTGRGVPVPGWWPAFRAAHERFGRLSRSRLLRDGIAVARDGFAVNPYLFGEMYAHRAELGSHEQAREAFLPGGSLVAPGQTLRQERVARTLERLRDEDLDYYLGDFARAFSAECRRGGGVITPADFAAYTAQWCAPLRGTYRDVEIVTSAPPDDGGCQLIEALNVLELTDLPSWGPAWSSVETLEALTAVHQEVYYAPPRTAATDVETLLSKEYAARRLARLARHRALPAAAAVPVPGTIHVTVVDEHRNIASVTHSHMASPWVNGLFAEGFQLSGGGSFFQRGMPWPGERATVYLAPNLVLRDGVPVIASGSPSVSLVACVLQNLVNLVDFGLSIEESVAAPRFGVRPHEPASGWLPGVTLEHGFAPEVDREFRRRCAERGLWLRDLGPWHSLTGNFEGVTLTGDVLRSCADPRRNGAAEGY</sequence>
<dbReference type="PRINTS" id="PR01210">
    <property type="entry name" value="GGTRANSPTASE"/>
</dbReference>
<evidence type="ECO:0000313" key="5">
    <source>
        <dbReference type="EMBL" id="NIH81389.1"/>
    </source>
</evidence>
<proteinExistence type="inferred from homology"/>
<dbReference type="InterPro" id="IPR043138">
    <property type="entry name" value="GGT_lsub"/>
</dbReference>
<dbReference type="InterPro" id="IPR029055">
    <property type="entry name" value="Ntn_hydrolases_N"/>
</dbReference>
<dbReference type="InterPro" id="IPR043137">
    <property type="entry name" value="GGT_ssub_C"/>
</dbReference>